<dbReference type="InterPro" id="IPR003594">
    <property type="entry name" value="HATPase_dom"/>
</dbReference>
<evidence type="ECO:0000256" key="2">
    <source>
        <dbReference type="ARBA" id="ARBA00004651"/>
    </source>
</evidence>
<dbReference type="InterPro" id="IPR005467">
    <property type="entry name" value="His_kinase_dom"/>
</dbReference>
<evidence type="ECO:0000259" key="11">
    <source>
        <dbReference type="PROSITE" id="PS50885"/>
    </source>
</evidence>
<dbReference type="PRINTS" id="PR00344">
    <property type="entry name" value="BCTRLSENSOR"/>
</dbReference>
<gene>
    <name evidence="12" type="ORF">JJW18_09460</name>
    <name evidence="13" type="ORF">JJW19_08490</name>
</gene>
<keyword evidence="6" id="KW-0808">Transferase</keyword>
<comment type="catalytic activity">
    <reaction evidence="1">
        <text>ATP + protein L-histidine = ADP + protein N-phospho-L-histidine.</text>
        <dbReference type="EC" id="2.7.13.3"/>
    </reaction>
</comment>
<keyword evidence="14" id="KW-1185">Reference proteome</keyword>
<evidence type="ECO:0000313" key="14">
    <source>
        <dbReference type="Proteomes" id="UP000749453"/>
    </source>
</evidence>
<dbReference type="InterPro" id="IPR003661">
    <property type="entry name" value="HisK_dim/P_dom"/>
</dbReference>
<dbReference type="Gene3D" id="3.30.565.10">
    <property type="entry name" value="Histidine kinase-like ATPase, C-terminal domain"/>
    <property type="match status" value="1"/>
</dbReference>
<dbReference type="CDD" id="cd00075">
    <property type="entry name" value="HATPase"/>
    <property type="match status" value="1"/>
</dbReference>
<dbReference type="Gene3D" id="1.10.287.130">
    <property type="match status" value="1"/>
</dbReference>
<evidence type="ECO:0000256" key="7">
    <source>
        <dbReference type="ARBA" id="ARBA00022741"/>
    </source>
</evidence>
<dbReference type="GO" id="GO:0000155">
    <property type="term" value="F:phosphorelay sensor kinase activity"/>
    <property type="evidence" value="ECO:0007669"/>
    <property type="project" value="InterPro"/>
</dbReference>
<dbReference type="EC" id="2.7.13.3" evidence="3"/>
<dbReference type="Pfam" id="PF00672">
    <property type="entry name" value="HAMP"/>
    <property type="match status" value="1"/>
</dbReference>
<dbReference type="AlphaFoldDB" id="A0AAW4GHE1"/>
<dbReference type="SUPFAM" id="SSF55874">
    <property type="entry name" value="ATPase domain of HSP90 chaperone/DNA topoisomerase II/histidine kinase"/>
    <property type="match status" value="1"/>
</dbReference>
<dbReference type="Proteomes" id="UP000749453">
    <property type="component" value="Unassembled WGS sequence"/>
</dbReference>
<dbReference type="GO" id="GO:0005524">
    <property type="term" value="F:ATP binding"/>
    <property type="evidence" value="ECO:0007669"/>
    <property type="project" value="UniProtKB-KW"/>
</dbReference>
<comment type="caution">
    <text evidence="12">The sequence shown here is derived from an EMBL/GenBank/DDBJ whole genome shotgun (WGS) entry which is preliminary data.</text>
</comment>
<evidence type="ECO:0000256" key="3">
    <source>
        <dbReference type="ARBA" id="ARBA00012438"/>
    </source>
</evidence>
<sequence>MLILATLLVAQLVSFAVVWAVPSPAAPQMSLLDAVQVMGGRAAAPLGLRRWSQANAPAGVDNDWMSAVAAAQLQVPRARVRTVWRRTPDPAVVQVQVIKQGQLLQTGPEQRATVEQALLLPGLRWPAFELAVQQPDGRWSVVGANHSELLQWRRQVLLALLAGAVLLAPPAAWLALRLTRPLRRLADASADLSLQASAPLPMEGPHEVQVLAAAMNAARERLRGQAHDVTRMLAAVAHDLRTPLTGLRLRADSAPPAQAARMVADIERMNAMIEQVLDYARGELEPPVLQPLDIVALLDDCVQSARGRGVVIIATLPAELSWHADALLLRRALDNLIDNASRYAGAVELRVARVGQRLHLEVLDRGPGIAAADRQRLLQPFQRSETSRSRDTGGAGLGLAVAANAAHRHGGELQLLDREDGGLVARLIVAP</sequence>
<keyword evidence="4" id="KW-0472">Membrane</keyword>
<dbReference type="PROSITE" id="PS50885">
    <property type="entry name" value="HAMP"/>
    <property type="match status" value="1"/>
</dbReference>
<evidence type="ECO:0000256" key="6">
    <source>
        <dbReference type="ARBA" id="ARBA00022679"/>
    </source>
</evidence>
<evidence type="ECO:0000313" key="12">
    <source>
        <dbReference type="EMBL" id="MBM9913698.1"/>
    </source>
</evidence>
<dbReference type="SMART" id="SM00388">
    <property type="entry name" value="HisKA"/>
    <property type="match status" value="1"/>
</dbReference>
<dbReference type="InterPro" id="IPR004358">
    <property type="entry name" value="Sig_transdc_His_kin-like_C"/>
</dbReference>
<dbReference type="InterPro" id="IPR036097">
    <property type="entry name" value="HisK_dim/P_sf"/>
</dbReference>
<reference evidence="14" key="1">
    <citation type="submission" date="2021-01" db="EMBL/GenBank/DDBJ databases">
        <title>Stenotrophomonas maltophilia.</title>
        <authorList>
            <person name="Yu Y."/>
        </authorList>
    </citation>
    <scope>NUCLEOTIDE SEQUENCE [LARGE SCALE GENOMIC DNA]</scope>
    <source>
        <strain evidence="14">As-6</strain>
    </source>
</reference>
<evidence type="ECO:0000256" key="9">
    <source>
        <dbReference type="ARBA" id="ARBA00022840"/>
    </source>
</evidence>
<dbReference type="InterPro" id="IPR036890">
    <property type="entry name" value="HATPase_C_sf"/>
</dbReference>
<evidence type="ECO:0000259" key="10">
    <source>
        <dbReference type="PROSITE" id="PS50109"/>
    </source>
</evidence>
<evidence type="ECO:0000313" key="13">
    <source>
        <dbReference type="EMBL" id="MBM9938178.1"/>
    </source>
</evidence>
<dbReference type="Pfam" id="PF00512">
    <property type="entry name" value="HisKA"/>
    <property type="match status" value="1"/>
</dbReference>
<evidence type="ECO:0000256" key="5">
    <source>
        <dbReference type="ARBA" id="ARBA00022553"/>
    </source>
</evidence>
<dbReference type="SMART" id="SM00387">
    <property type="entry name" value="HATPase_c"/>
    <property type="match status" value="1"/>
</dbReference>
<reference evidence="12" key="2">
    <citation type="submission" date="2021-01" db="EMBL/GenBank/DDBJ databases">
        <authorList>
            <person name="Yu Y."/>
        </authorList>
    </citation>
    <scope>NUCLEOTIDE SEQUENCE</scope>
    <source>
        <strain evidence="12">As-5</strain>
        <strain evidence="13">As-6</strain>
    </source>
</reference>
<dbReference type="SUPFAM" id="SSF47384">
    <property type="entry name" value="Homodimeric domain of signal transducing histidine kinase"/>
    <property type="match status" value="1"/>
</dbReference>
<evidence type="ECO:0000256" key="4">
    <source>
        <dbReference type="ARBA" id="ARBA00022475"/>
    </source>
</evidence>
<keyword evidence="9" id="KW-0067">ATP-binding</keyword>
<dbReference type="EMBL" id="JAFFTA010000016">
    <property type="protein sequence ID" value="MBM9913698.1"/>
    <property type="molecule type" value="Genomic_DNA"/>
</dbReference>
<keyword evidence="8" id="KW-0418">Kinase</keyword>
<evidence type="ECO:0000313" key="15">
    <source>
        <dbReference type="Proteomes" id="UP000784064"/>
    </source>
</evidence>
<dbReference type="PANTHER" id="PTHR44936:SF10">
    <property type="entry name" value="SENSOR PROTEIN RSTB"/>
    <property type="match status" value="1"/>
</dbReference>
<dbReference type="Proteomes" id="UP000784064">
    <property type="component" value="Unassembled WGS sequence"/>
</dbReference>
<dbReference type="InterPro" id="IPR050980">
    <property type="entry name" value="2C_sensor_his_kinase"/>
</dbReference>
<evidence type="ECO:0000256" key="1">
    <source>
        <dbReference type="ARBA" id="ARBA00000085"/>
    </source>
</evidence>
<organism evidence="12 15">
    <name type="scientific">Stenotrophomonas lactitubi</name>
    <dbReference type="NCBI Taxonomy" id="2045214"/>
    <lineage>
        <taxon>Bacteria</taxon>
        <taxon>Pseudomonadati</taxon>
        <taxon>Pseudomonadota</taxon>
        <taxon>Gammaproteobacteria</taxon>
        <taxon>Lysobacterales</taxon>
        <taxon>Lysobacteraceae</taxon>
        <taxon>Stenotrophomonas</taxon>
    </lineage>
</organism>
<evidence type="ECO:0000256" key="8">
    <source>
        <dbReference type="ARBA" id="ARBA00022777"/>
    </source>
</evidence>
<dbReference type="GO" id="GO:0005886">
    <property type="term" value="C:plasma membrane"/>
    <property type="evidence" value="ECO:0007669"/>
    <property type="project" value="UniProtKB-SubCell"/>
</dbReference>
<keyword evidence="5" id="KW-0597">Phosphoprotein</keyword>
<dbReference type="SMART" id="SM00304">
    <property type="entry name" value="HAMP"/>
    <property type="match status" value="1"/>
</dbReference>
<dbReference type="RefSeq" id="WP_205405582.1">
    <property type="nucleotide sequence ID" value="NZ_JAFFTA010000016.1"/>
</dbReference>
<feature type="domain" description="Histidine kinase" evidence="10">
    <location>
        <begin position="235"/>
        <end position="431"/>
    </location>
</feature>
<keyword evidence="4" id="KW-1003">Cell membrane</keyword>
<dbReference type="InterPro" id="IPR003660">
    <property type="entry name" value="HAMP_dom"/>
</dbReference>
<keyword evidence="7" id="KW-0547">Nucleotide-binding</keyword>
<feature type="domain" description="HAMP" evidence="11">
    <location>
        <begin position="176"/>
        <end position="227"/>
    </location>
</feature>
<dbReference type="PANTHER" id="PTHR44936">
    <property type="entry name" value="SENSOR PROTEIN CREC"/>
    <property type="match status" value="1"/>
</dbReference>
<dbReference type="CDD" id="cd00082">
    <property type="entry name" value="HisKA"/>
    <property type="match status" value="1"/>
</dbReference>
<dbReference type="PROSITE" id="PS50109">
    <property type="entry name" value="HIS_KIN"/>
    <property type="match status" value="1"/>
</dbReference>
<name>A0AAW4GHE1_9GAMM</name>
<accession>A0AAW4GHE1</accession>
<dbReference type="EMBL" id="JAFFTB010000014">
    <property type="protein sequence ID" value="MBM9938178.1"/>
    <property type="molecule type" value="Genomic_DNA"/>
</dbReference>
<dbReference type="Pfam" id="PF02518">
    <property type="entry name" value="HATPase_c"/>
    <property type="match status" value="1"/>
</dbReference>
<proteinExistence type="predicted"/>
<protein>
    <recommendedName>
        <fullName evidence="3">histidine kinase</fullName>
        <ecNumber evidence="3">2.7.13.3</ecNumber>
    </recommendedName>
</protein>
<comment type="subcellular location">
    <subcellularLocation>
        <location evidence="2">Cell membrane</location>
        <topology evidence="2">Multi-pass membrane protein</topology>
    </subcellularLocation>
</comment>